<evidence type="ECO:0000256" key="5">
    <source>
        <dbReference type="ARBA" id="ARBA00022741"/>
    </source>
</evidence>
<dbReference type="STRING" id="1121001.SAMN02745857_01011"/>
<dbReference type="Gene3D" id="1.20.59.20">
    <property type="match status" value="1"/>
</dbReference>
<dbReference type="GO" id="GO:0005737">
    <property type="term" value="C:cytoplasm"/>
    <property type="evidence" value="ECO:0007669"/>
    <property type="project" value="UniProtKB-SubCell"/>
</dbReference>
<dbReference type="Pfam" id="PF09179">
    <property type="entry name" value="TilS"/>
    <property type="match status" value="1"/>
</dbReference>
<keyword evidence="2 8" id="KW-0963">Cytoplasm</keyword>
<dbReference type="EC" id="6.3.4.19" evidence="8"/>
<dbReference type="Pfam" id="PF01171">
    <property type="entry name" value="ATP_bind_3"/>
    <property type="match status" value="1"/>
</dbReference>
<feature type="binding site" evidence="8">
    <location>
        <begin position="30"/>
        <end position="35"/>
    </location>
    <ligand>
        <name>ATP</name>
        <dbReference type="ChEBI" id="CHEBI:30616"/>
    </ligand>
</feature>
<evidence type="ECO:0000256" key="2">
    <source>
        <dbReference type="ARBA" id="ARBA00022490"/>
    </source>
</evidence>
<keyword evidence="11" id="KW-1185">Reference proteome</keyword>
<dbReference type="SUPFAM" id="SSF52402">
    <property type="entry name" value="Adenine nucleotide alpha hydrolases-like"/>
    <property type="match status" value="1"/>
</dbReference>
<evidence type="ECO:0000313" key="11">
    <source>
        <dbReference type="Proteomes" id="UP000192761"/>
    </source>
</evidence>
<dbReference type="EMBL" id="FWXD01000004">
    <property type="protein sequence ID" value="SMC20569.1"/>
    <property type="molecule type" value="Genomic_DNA"/>
</dbReference>
<keyword evidence="4 8" id="KW-0819">tRNA processing</keyword>
<comment type="subcellular location">
    <subcellularLocation>
        <location evidence="1 8">Cytoplasm</location>
    </subcellularLocation>
</comment>
<name>A0A1W1X9K0_9NEIS</name>
<dbReference type="AlphaFoldDB" id="A0A1W1X9K0"/>
<dbReference type="HAMAP" id="MF_01161">
    <property type="entry name" value="tRNA_Ile_lys_synt"/>
    <property type="match status" value="1"/>
</dbReference>
<sequence>MHTPDLLQTVEASLGRFACGRPLRVCVGYSGGLDSTVLLHLAAQVCRVRGDTLSAVHVHHGLSSNADAWAAACSDYTAALGVPLTVARVHVDATGQGVEAAARAARYAVFEALEADVLLLAHHRGDQAETVLFNVLRGSGIAGLAGVPVQRALRADLQLLRPLLAFPRAALHDYAVQHGLPWVEDESNADTRYRRNFLRQRALPLLADTFPAVETALVRVADHMAEAQALLAELSADDLACCVVDGAFDLAAAAALTPLRRRHALRGWLKQHGVVVDARAFDEWLGQLDAPQDGQPALVWRERAVRRFQQRLYVTPAQLLPGPITTITTDTSGPIPGWQGALAWLPQAGGLNPAALLAGTLELRPRPGNVPLRLHPDGPSRPLKLLFQEYGIPPWQRAALPLLYLNGELAAVPGIGVAAQWQAQDGVVPVWQWLDAAAAQ</sequence>
<dbReference type="InterPro" id="IPR015262">
    <property type="entry name" value="tRNA_Ile_lys_synt_subst-bd"/>
</dbReference>
<evidence type="ECO:0000256" key="6">
    <source>
        <dbReference type="ARBA" id="ARBA00022840"/>
    </source>
</evidence>
<keyword evidence="5 8" id="KW-0547">Nucleotide-binding</keyword>
<dbReference type="CDD" id="cd01992">
    <property type="entry name" value="TilS_N"/>
    <property type="match status" value="1"/>
</dbReference>
<comment type="function">
    <text evidence="8">Ligates lysine onto the cytidine present at position 34 of the AUA codon-specific tRNA(Ile) that contains the anticodon CAU, in an ATP-dependent manner. Cytidine is converted to lysidine, thus changing the amino acid specificity of the tRNA from methionine to isoleucine.</text>
</comment>
<evidence type="ECO:0000313" key="10">
    <source>
        <dbReference type="EMBL" id="SMC20569.1"/>
    </source>
</evidence>
<dbReference type="PANTHER" id="PTHR43033:SF1">
    <property type="entry name" value="TRNA(ILE)-LYSIDINE SYNTHASE-RELATED"/>
    <property type="match status" value="1"/>
</dbReference>
<evidence type="ECO:0000256" key="1">
    <source>
        <dbReference type="ARBA" id="ARBA00004496"/>
    </source>
</evidence>
<keyword evidence="6 8" id="KW-0067">ATP-binding</keyword>
<accession>A0A1W1X9K0</accession>
<dbReference type="InterPro" id="IPR014729">
    <property type="entry name" value="Rossmann-like_a/b/a_fold"/>
</dbReference>
<dbReference type="InterPro" id="IPR012796">
    <property type="entry name" value="Lysidine-tRNA-synth_C"/>
</dbReference>
<protein>
    <recommendedName>
        <fullName evidence="8">tRNA(Ile)-lysidine synthase</fullName>
        <ecNumber evidence="8">6.3.4.19</ecNumber>
    </recommendedName>
    <alternativeName>
        <fullName evidence="8">tRNA(Ile)-2-lysyl-cytidine synthase</fullName>
    </alternativeName>
    <alternativeName>
        <fullName evidence="8">tRNA(Ile)-lysidine synthetase</fullName>
    </alternativeName>
</protein>
<dbReference type="Gene3D" id="3.40.50.620">
    <property type="entry name" value="HUPs"/>
    <property type="match status" value="1"/>
</dbReference>
<proteinExistence type="inferred from homology"/>
<dbReference type="NCBIfam" id="TIGR02433">
    <property type="entry name" value="lysidine_TilS_C"/>
    <property type="match status" value="1"/>
</dbReference>
<dbReference type="GO" id="GO:0032267">
    <property type="term" value="F:tRNA(Ile)-lysidine synthase activity"/>
    <property type="evidence" value="ECO:0007669"/>
    <property type="project" value="UniProtKB-EC"/>
</dbReference>
<evidence type="ECO:0000256" key="3">
    <source>
        <dbReference type="ARBA" id="ARBA00022598"/>
    </source>
</evidence>
<comment type="domain">
    <text evidence="8">The N-terminal region contains the highly conserved SGGXDS motif, predicted to be a P-loop motif involved in ATP binding.</text>
</comment>
<dbReference type="GO" id="GO:0006400">
    <property type="term" value="P:tRNA modification"/>
    <property type="evidence" value="ECO:0007669"/>
    <property type="project" value="UniProtKB-UniRule"/>
</dbReference>
<dbReference type="InterPro" id="IPR011063">
    <property type="entry name" value="TilS/TtcA_N"/>
</dbReference>
<dbReference type="PANTHER" id="PTHR43033">
    <property type="entry name" value="TRNA(ILE)-LYSIDINE SYNTHASE-RELATED"/>
    <property type="match status" value="1"/>
</dbReference>
<evidence type="ECO:0000256" key="8">
    <source>
        <dbReference type="HAMAP-Rule" id="MF_01161"/>
    </source>
</evidence>
<gene>
    <name evidence="8" type="primary">tilS</name>
    <name evidence="10" type="ORF">SAMN02745857_01011</name>
</gene>
<dbReference type="GO" id="GO:0005524">
    <property type="term" value="F:ATP binding"/>
    <property type="evidence" value="ECO:0007669"/>
    <property type="project" value="UniProtKB-UniRule"/>
</dbReference>
<dbReference type="RefSeq" id="WP_176216780.1">
    <property type="nucleotide sequence ID" value="NZ_FWXD01000004.1"/>
</dbReference>
<evidence type="ECO:0000259" key="9">
    <source>
        <dbReference type="SMART" id="SM00977"/>
    </source>
</evidence>
<dbReference type="InterPro" id="IPR012094">
    <property type="entry name" value="tRNA_Ile_lys_synt"/>
</dbReference>
<keyword evidence="3 8" id="KW-0436">Ligase</keyword>
<evidence type="ECO:0000256" key="4">
    <source>
        <dbReference type="ARBA" id="ARBA00022694"/>
    </source>
</evidence>
<organism evidence="10 11">
    <name type="scientific">Andreprevotia lacus DSM 23236</name>
    <dbReference type="NCBI Taxonomy" id="1121001"/>
    <lineage>
        <taxon>Bacteria</taxon>
        <taxon>Pseudomonadati</taxon>
        <taxon>Pseudomonadota</taxon>
        <taxon>Betaproteobacteria</taxon>
        <taxon>Neisseriales</taxon>
        <taxon>Chitinibacteraceae</taxon>
        <taxon>Andreprevotia</taxon>
    </lineage>
</organism>
<dbReference type="InterPro" id="IPR012795">
    <property type="entry name" value="tRNA_Ile_lys_synt_N"/>
</dbReference>
<comment type="similarity">
    <text evidence="8">Belongs to the tRNA(Ile)-lysidine synthase family.</text>
</comment>
<comment type="catalytic activity">
    <reaction evidence="7 8">
        <text>cytidine(34) in tRNA(Ile2) + L-lysine + ATP = lysidine(34) in tRNA(Ile2) + AMP + diphosphate + H(+)</text>
        <dbReference type="Rhea" id="RHEA:43744"/>
        <dbReference type="Rhea" id="RHEA-COMP:10625"/>
        <dbReference type="Rhea" id="RHEA-COMP:10670"/>
        <dbReference type="ChEBI" id="CHEBI:15378"/>
        <dbReference type="ChEBI" id="CHEBI:30616"/>
        <dbReference type="ChEBI" id="CHEBI:32551"/>
        <dbReference type="ChEBI" id="CHEBI:33019"/>
        <dbReference type="ChEBI" id="CHEBI:82748"/>
        <dbReference type="ChEBI" id="CHEBI:83665"/>
        <dbReference type="ChEBI" id="CHEBI:456215"/>
        <dbReference type="EC" id="6.3.4.19"/>
    </reaction>
</comment>
<dbReference type="NCBIfam" id="TIGR02432">
    <property type="entry name" value="lysidine_TilS_N"/>
    <property type="match status" value="1"/>
</dbReference>
<reference evidence="10 11" key="1">
    <citation type="submission" date="2017-04" db="EMBL/GenBank/DDBJ databases">
        <authorList>
            <person name="Afonso C.L."/>
            <person name="Miller P.J."/>
            <person name="Scott M.A."/>
            <person name="Spackman E."/>
            <person name="Goraichik I."/>
            <person name="Dimitrov K.M."/>
            <person name="Suarez D.L."/>
            <person name="Swayne D.E."/>
        </authorList>
    </citation>
    <scope>NUCLEOTIDE SEQUENCE [LARGE SCALE GENOMIC DNA]</scope>
    <source>
        <strain evidence="10 11">DSM 23236</strain>
    </source>
</reference>
<feature type="domain" description="Lysidine-tRNA(Ile) synthetase C-terminal" evidence="9">
    <location>
        <begin position="361"/>
        <end position="431"/>
    </location>
</feature>
<dbReference type="SMART" id="SM00977">
    <property type="entry name" value="TilS_C"/>
    <property type="match status" value="1"/>
</dbReference>
<dbReference type="SUPFAM" id="SSF82829">
    <property type="entry name" value="MesJ substrate recognition domain-like"/>
    <property type="match status" value="1"/>
</dbReference>
<dbReference type="SUPFAM" id="SSF56037">
    <property type="entry name" value="PheT/TilS domain"/>
    <property type="match status" value="1"/>
</dbReference>
<dbReference type="Proteomes" id="UP000192761">
    <property type="component" value="Unassembled WGS sequence"/>
</dbReference>
<evidence type="ECO:0000256" key="7">
    <source>
        <dbReference type="ARBA" id="ARBA00048539"/>
    </source>
</evidence>
<dbReference type="Pfam" id="PF11734">
    <property type="entry name" value="TilS_C"/>
    <property type="match status" value="1"/>
</dbReference>